<dbReference type="Proteomes" id="UP000003505">
    <property type="component" value="Unassembled WGS sequence"/>
</dbReference>
<comment type="caution">
    <text evidence="1">The sequence shown here is derived from an EMBL/GenBank/DDBJ whole genome shotgun (WGS) entry which is preliminary data.</text>
</comment>
<dbReference type="STRING" id="546271.Selsp_2101"/>
<accession>C9LYG5</accession>
<dbReference type="AlphaFoldDB" id="C9LYG5"/>
<dbReference type="eggNOG" id="ENOG5032WT3">
    <property type="taxonomic scope" value="Bacteria"/>
</dbReference>
<gene>
    <name evidence="1" type="ORF">SELSPUOL_02526</name>
</gene>
<dbReference type="EMBL" id="ACKP02000053">
    <property type="protein sequence ID" value="EEX76094.1"/>
    <property type="molecule type" value="Genomic_DNA"/>
</dbReference>
<evidence type="ECO:0000313" key="1">
    <source>
        <dbReference type="EMBL" id="EEX76094.1"/>
    </source>
</evidence>
<reference evidence="1 2" key="1">
    <citation type="submission" date="2009-09" db="EMBL/GenBank/DDBJ databases">
        <authorList>
            <person name="Weinstock G."/>
            <person name="Sodergren E."/>
            <person name="Clifton S."/>
            <person name="Fulton L."/>
            <person name="Fulton B."/>
            <person name="Courtney L."/>
            <person name="Fronick C."/>
            <person name="Harrison M."/>
            <person name="Strong C."/>
            <person name="Farmer C."/>
            <person name="Delahaunty K."/>
            <person name="Markovic C."/>
            <person name="Hall O."/>
            <person name="Minx P."/>
            <person name="Tomlinson C."/>
            <person name="Mitreva M."/>
            <person name="Nelson J."/>
            <person name="Hou S."/>
            <person name="Wollam A."/>
            <person name="Pepin K.H."/>
            <person name="Johnson M."/>
            <person name="Bhonagiri V."/>
            <person name="Nash W.E."/>
            <person name="Warren W."/>
            <person name="Chinwalla A."/>
            <person name="Mardis E.R."/>
            <person name="Wilson R.K."/>
        </authorList>
    </citation>
    <scope>NUCLEOTIDE SEQUENCE [LARGE SCALE GENOMIC DNA]</scope>
    <source>
        <strain evidence="2">ATCC 35185 / DSM 20758 / VPI D19B-28</strain>
    </source>
</reference>
<proteinExistence type="predicted"/>
<organism evidence="1 2">
    <name type="scientific">Selenomonas sputigena (strain ATCC 35185 / DSM 20758 / CCUG 44933 / VPI D19B-28)</name>
    <dbReference type="NCBI Taxonomy" id="546271"/>
    <lineage>
        <taxon>Bacteria</taxon>
        <taxon>Bacillati</taxon>
        <taxon>Bacillota</taxon>
        <taxon>Negativicutes</taxon>
        <taxon>Selenomonadales</taxon>
        <taxon>Selenomonadaceae</taxon>
        <taxon>Selenomonas</taxon>
    </lineage>
</organism>
<name>C9LYG5_SELS3</name>
<sequence length="447" mass="51391">MQIWATSFYQRFLKEVLMVEEFYGKISRSGSNLSDSLEDKLTGDFFGTLRYMDFCDGLQPILCGALRKSEKQQAESQAAIQLIENVNCTNIRDEEHIKFWPKHDLGELDVLLEFDNCYIGIEVKFQSGLSSDDQLIREANILCDLPKDKKKILLFIAKHESCISVYRKYRKDISKQGVHFVFASWEDILQSMKDILHGGKGSKYTFGQKLMICDLVRLLTRKGFEPFLSMTNGISDRPDQSIEKKGYFMLNHKDYTKNYKDAAFVVFMTYRNVDKLLKAIHSKSQECGYTFIKRYEETYAGIVDDLWLTFSKEANSGSGDTSLYAVNIFLTNANEEHPSNPTFSVLRYVSSNAVSKNLTRKDLVEALDDTANTERNTRDIGVDGMTMTLHQRDINDSEKHAGLRGCYYVDLPLMSISKDDIRRVFHMFDELSKQSDIAYSQQATKEE</sequence>
<evidence type="ECO:0000313" key="2">
    <source>
        <dbReference type="Proteomes" id="UP000003505"/>
    </source>
</evidence>
<protein>
    <submittedName>
        <fullName evidence="1">Uncharacterized protein</fullName>
    </submittedName>
</protein>